<reference evidence="2 3" key="1">
    <citation type="journal article" date="2024" name="J Genomics">
        <title>Draft genome sequencing and assembly of Favolaschia claudopus CIRM-BRFM 2984 isolated from oak limbs.</title>
        <authorList>
            <person name="Navarro D."/>
            <person name="Drula E."/>
            <person name="Chaduli D."/>
            <person name="Cazenave R."/>
            <person name="Ahrendt S."/>
            <person name="Wang J."/>
            <person name="Lipzen A."/>
            <person name="Daum C."/>
            <person name="Barry K."/>
            <person name="Grigoriev I.V."/>
            <person name="Favel A."/>
            <person name="Rosso M.N."/>
            <person name="Martin F."/>
        </authorList>
    </citation>
    <scope>NUCLEOTIDE SEQUENCE [LARGE SCALE GENOMIC DNA]</scope>
    <source>
        <strain evidence="2 3">CIRM-BRFM 2984</strain>
    </source>
</reference>
<feature type="compositionally biased region" description="Basic residues" evidence="1">
    <location>
        <begin position="79"/>
        <end position="90"/>
    </location>
</feature>
<feature type="region of interest" description="Disordered" evidence="1">
    <location>
        <begin position="165"/>
        <end position="209"/>
    </location>
</feature>
<feature type="compositionally biased region" description="Acidic residues" evidence="1">
    <location>
        <begin position="32"/>
        <end position="48"/>
    </location>
</feature>
<name>A0AAV9Z3D4_9AGAR</name>
<feature type="region of interest" description="Disordered" evidence="1">
    <location>
        <begin position="1"/>
        <end position="105"/>
    </location>
</feature>
<dbReference type="AlphaFoldDB" id="A0AAV9Z3D4"/>
<gene>
    <name evidence="2" type="ORF">R3P38DRAFT_758803</name>
</gene>
<proteinExistence type="predicted"/>
<dbReference type="EMBL" id="JAWWNJ010000223">
    <property type="protein sequence ID" value="KAK6969466.1"/>
    <property type="molecule type" value="Genomic_DNA"/>
</dbReference>
<keyword evidence="3" id="KW-1185">Reference proteome</keyword>
<evidence type="ECO:0000313" key="2">
    <source>
        <dbReference type="EMBL" id="KAK6969466.1"/>
    </source>
</evidence>
<sequence length="209" mass="23327">MDDDYQATARNDDDDDGYNSDETSAGRHNEQDNDDDGAEEEDQEEGDVVETRGRPPRSRRTSEKQALIDAEHAEAEARKKAKAVKAAQKKQRAEAAPPPQPRQDTVFTAREVEQTVRHVKHLQQRDSRIPPMVVRPAARNTPSEQPRERVHEPVQDLNHIIARHAATPAGARPSTAPGSNSWRNPAPHFNSGSASEPPRPRVSHLRVLM</sequence>
<accession>A0AAV9Z3D4</accession>
<evidence type="ECO:0000313" key="3">
    <source>
        <dbReference type="Proteomes" id="UP001362999"/>
    </source>
</evidence>
<protein>
    <submittedName>
        <fullName evidence="2">Uncharacterized protein</fullName>
    </submittedName>
</protein>
<feature type="compositionally biased region" description="Basic and acidic residues" evidence="1">
    <location>
        <begin position="69"/>
        <end position="78"/>
    </location>
</feature>
<feature type="region of interest" description="Disordered" evidence="1">
    <location>
        <begin position="118"/>
        <end position="151"/>
    </location>
</feature>
<organism evidence="2 3">
    <name type="scientific">Favolaschia claudopus</name>
    <dbReference type="NCBI Taxonomy" id="2862362"/>
    <lineage>
        <taxon>Eukaryota</taxon>
        <taxon>Fungi</taxon>
        <taxon>Dikarya</taxon>
        <taxon>Basidiomycota</taxon>
        <taxon>Agaricomycotina</taxon>
        <taxon>Agaricomycetes</taxon>
        <taxon>Agaricomycetidae</taxon>
        <taxon>Agaricales</taxon>
        <taxon>Marasmiineae</taxon>
        <taxon>Mycenaceae</taxon>
        <taxon>Favolaschia</taxon>
    </lineage>
</organism>
<evidence type="ECO:0000256" key="1">
    <source>
        <dbReference type="SAM" id="MobiDB-lite"/>
    </source>
</evidence>
<comment type="caution">
    <text evidence="2">The sequence shown here is derived from an EMBL/GenBank/DDBJ whole genome shotgun (WGS) entry which is preliminary data.</text>
</comment>
<dbReference type="Proteomes" id="UP001362999">
    <property type="component" value="Unassembled WGS sequence"/>
</dbReference>